<dbReference type="InterPro" id="IPR011989">
    <property type="entry name" value="ARM-like"/>
</dbReference>
<dbReference type="EMBL" id="HE575324">
    <property type="protein sequence ID" value="CCC96114.1"/>
    <property type="molecule type" value="Genomic_DNA"/>
</dbReference>
<evidence type="ECO:0000313" key="1">
    <source>
        <dbReference type="EMBL" id="CCC96114.1"/>
    </source>
</evidence>
<dbReference type="AlphaFoldDB" id="G0V391"/>
<gene>
    <name evidence="1" type="ORF">TCIL3000_11_16240</name>
</gene>
<dbReference type="Gene3D" id="1.25.10.10">
    <property type="entry name" value="Leucine-rich Repeat Variant"/>
    <property type="match status" value="1"/>
</dbReference>
<organism evidence="1">
    <name type="scientific">Trypanosoma congolense (strain IL3000)</name>
    <dbReference type="NCBI Taxonomy" id="1068625"/>
    <lineage>
        <taxon>Eukaryota</taxon>
        <taxon>Discoba</taxon>
        <taxon>Euglenozoa</taxon>
        <taxon>Kinetoplastea</taxon>
        <taxon>Metakinetoplastina</taxon>
        <taxon>Trypanosomatida</taxon>
        <taxon>Trypanosomatidae</taxon>
        <taxon>Trypanosoma</taxon>
        <taxon>Nannomonas</taxon>
    </lineage>
</organism>
<sequence length="212" mass="22568">MATGCIASVLESLGAEAAPFVGHALTLALSLISSTDESAARANCAYMMRVLVESCPAHFNTTDAAAPLLEALWTVAGSSEEIPAAVDNAVSATCSMVRCLSPEAVPLATVLPAILQSLPMRVDKTENSNGIRTIVHVLCVQREFVVVHCWAEMVTCVARILASLTVEEEMKQVLVAEGLAPLIQSVSHKWRETCPQLLSAEQLTALERYGCC</sequence>
<dbReference type="InterPro" id="IPR016024">
    <property type="entry name" value="ARM-type_fold"/>
</dbReference>
<name>G0V391_TRYCI</name>
<reference evidence="1" key="1">
    <citation type="journal article" date="2012" name="Proc. Natl. Acad. Sci. U.S.A.">
        <title>Antigenic diversity is generated by distinct evolutionary mechanisms in African trypanosome species.</title>
        <authorList>
            <person name="Jackson A.P."/>
            <person name="Berry A."/>
            <person name="Aslett M."/>
            <person name="Allison H.C."/>
            <person name="Burton P."/>
            <person name="Vavrova-Anderson J."/>
            <person name="Brown R."/>
            <person name="Browne H."/>
            <person name="Corton N."/>
            <person name="Hauser H."/>
            <person name="Gamble J."/>
            <person name="Gilderthorp R."/>
            <person name="Marcello L."/>
            <person name="McQuillan J."/>
            <person name="Otto T.D."/>
            <person name="Quail M.A."/>
            <person name="Sanders M.J."/>
            <person name="van Tonder A."/>
            <person name="Ginger M.L."/>
            <person name="Field M.C."/>
            <person name="Barry J.D."/>
            <person name="Hertz-Fowler C."/>
            <person name="Berriman M."/>
        </authorList>
    </citation>
    <scope>NUCLEOTIDE SEQUENCE</scope>
    <source>
        <strain evidence="1">IL3000</strain>
    </source>
</reference>
<dbReference type="SUPFAM" id="SSF48371">
    <property type="entry name" value="ARM repeat"/>
    <property type="match status" value="1"/>
</dbReference>
<protein>
    <submittedName>
        <fullName evidence="1">Uncharacterized protein TCIL3000_11_16240</fullName>
    </submittedName>
</protein>
<proteinExistence type="predicted"/>
<accession>G0V391</accession>
<dbReference type="VEuPathDB" id="TriTrypDB:TcIL3000.11.16240"/>